<feature type="domain" description="Pre-C2HC" evidence="1">
    <location>
        <begin position="28"/>
        <end position="81"/>
    </location>
</feature>
<proteinExistence type="predicted"/>
<dbReference type="EMBL" id="BGPR01013782">
    <property type="protein sequence ID" value="GBN62194.1"/>
    <property type="molecule type" value="Genomic_DNA"/>
</dbReference>
<name>A0A4Y2QF70_ARAVE</name>
<evidence type="ECO:0000313" key="2">
    <source>
        <dbReference type="EMBL" id="GBN62194.1"/>
    </source>
</evidence>
<evidence type="ECO:0000313" key="3">
    <source>
        <dbReference type="Proteomes" id="UP000499080"/>
    </source>
</evidence>
<keyword evidence="3" id="KW-1185">Reference proteome</keyword>
<dbReference type="OrthoDB" id="8054297at2759"/>
<evidence type="ECO:0000259" key="1">
    <source>
        <dbReference type="Pfam" id="PF07530"/>
    </source>
</evidence>
<dbReference type="AlphaFoldDB" id="A0A4Y2QF70"/>
<organism evidence="2 3">
    <name type="scientific">Araneus ventricosus</name>
    <name type="common">Orbweaver spider</name>
    <name type="synonym">Epeira ventricosa</name>
    <dbReference type="NCBI Taxonomy" id="182803"/>
    <lineage>
        <taxon>Eukaryota</taxon>
        <taxon>Metazoa</taxon>
        <taxon>Ecdysozoa</taxon>
        <taxon>Arthropoda</taxon>
        <taxon>Chelicerata</taxon>
        <taxon>Arachnida</taxon>
        <taxon>Araneae</taxon>
        <taxon>Araneomorphae</taxon>
        <taxon>Entelegynae</taxon>
        <taxon>Araneoidea</taxon>
        <taxon>Araneidae</taxon>
        <taxon>Araneus</taxon>
    </lineage>
</organism>
<reference evidence="2 3" key="1">
    <citation type="journal article" date="2019" name="Sci. Rep.">
        <title>Orb-weaving spider Araneus ventricosus genome elucidates the spidroin gene catalogue.</title>
        <authorList>
            <person name="Kono N."/>
            <person name="Nakamura H."/>
            <person name="Ohtoshi R."/>
            <person name="Moran D.A.P."/>
            <person name="Shinohara A."/>
            <person name="Yoshida Y."/>
            <person name="Fujiwara M."/>
            <person name="Mori M."/>
            <person name="Tomita M."/>
            <person name="Arakawa K."/>
        </authorList>
    </citation>
    <scope>NUCLEOTIDE SEQUENCE [LARGE SCALE GENOMIC DNA]</scope>
</reference>
<accession>A0A4Y2QF70</accession>
<dbReference type="Proteomes" id="UP000499080">
    <property type="component" value="Unassembled WGS sequence"/>
</dbReference>
<dbReference type="InterPro" id="IPR006579">
    <property type="entry name" value="Pre_C2HC_dom"/>
</dbReference>
<comment type="caution">
    <text evidence="2">The sequence shown here is derived from an EMBL/GenBank/DDBJ whole genome shotgun (WGS) entry which is preliminary data.</text>
</comment>
<dbReference type="Pfam" id="PF07530">
    <property type="entry name" value="PRE_C2HC"/>
    <property type="match status" value="1"/>
</dbReference>
<protein>
    <recommendedName>
        <fullName evidence="1">Pre-C2HC domain-containing protein</fullName>
    </recommendedName>
</protein>
<gene>
    <name evidence="2" type="ORF">AVEN_77213_1</name>
</gene>
<sequence>MERPIKDVIRSLPRDTRPQEIMIGFKESFKVDKVVQLTNLRTKRPLPLFQVPLPNENKNKEIWNIDNVCYFKVEVQRFQRRIGALQCFNCNHHHHAAAACQLDPICPKCGGTHSHLQCTETFELNQEGKIKNPKCINCNKIGPPCLMARMLKILQNSS</sequence>